<evidence type="ECO:0000256" key="2">
    <source>
        <dbReference type="ARBA" id="ARBA00022475"/>
    </source>
</evidence>
<dbReference type="EMBL" id="CAFBLM010000047">
    <property type="protein sequence ID" value="CAB4875193.1"/>
    <property type="molecule type" value="Genomic_DNA"/>
</dbReference>
<comment type="similarity">
    <text evidence="6">Belongs to the ABC-4 integral membrane protein family.</text>
</comment>
<evidence type="ECO:0000256" key="5">
    <source>
        <dbReference type="ARBA" id="ARBA00023136"/>
    </source>
</evidence>
<feature type="transmembrane region" description="Helical" evidence="7">
    <location>
        <begin position="113"/>
        <end position="133"/>
    </location>
</feature>
<evidence type="ECO:0000256" key="6">
    <source>
        <dbReference type="ARBA" id="ARBA00038076"/>
    </source>
</evidence>
<feature type="transmembrane region" description="Helical" evidence="7">
    <location>
        <begin position="73"/>
        <end position="93"/>
    </location>
</feature>
<feature type="transmembrane region" description="Helical" evidence="7">
    <location>
        <begin position="20"/>
        <end position="48"/>
    </location>
</feature>
<feature type="domain" description="ABC3 transporter permease C-terminal" evidence="8">
    <location>
        <begin position="26"/>
        <end position="142"/>
    </location>
</feature>
<proteinExistence type="inferred from homology"/>
<dbReference type="AlphaFoldDB" id="A0A6J7E618"/>
<dbReference type="InterPro" id="IPR050250">
    <property type="entry name" value="Macrolide_Exporter_MacB"/>
</dbReference>
<organism evidence="9">
    <name type="scientific">freshwater metagenome</name>
    <dbReference type="NCBI Taxonomy" id="449393"/>
    <lineage>
        <taxon>unclassified sequences</taxon>
        <taxon>metagenomes</taxon>
        <taxon>ecological metagenomes</taxon>
    </lineage>
</organism>
<evidence type="ECO:0000259" key="8">
    <source>
        <dbReference type="Pfam" id="PF02687"/>
    </source>
</evidence>
<evidence type="ECO:0000256" key="3">
    <source>
        <dbReference type="ARBA" id="ARBA00022692"/>
    </source>
</evidence>
<dbReference type="Pfam" id="PF02687">
    <property type="entry name" value="FtsX"/>
    <property type="match status" value="1"/>
</dbReference>
<comment type="subcellular location">
    <subcellularLocation>
        <location evidence="1">Cell membrane</location>
        <topology evidence="1">Multi-pass membrane protein</topology>
    </subcellularLocation>
</comment>
<dbReference type="PANTHER" id="PTHR30572">
    <property type="entry name" value="MEMBRANE COMPONENT OF TRANSPORTER-RELATED"/>
    <property type="match status" value="1"/>
</dbReference>
<dbReference type="PANTHER" id="PTHR30572:SF4">
    <property type="entry name" value="ABC TRANSPORTER PERMEASE YTRF"/>
    <property type="match status" value="1"/>
</dbReference>
<dbReference type="InterPro" id="IPR003838">
    <property type="entry name" value="ABC3_permease_C"/>
</dbReference>
<reference evidence="9" key="1">
    <citation type="submission" date="2020-05" db="EMBL/GenBank/DDBJ databases">
        <authorList>
            <person name="Chiriac C."/>
            <person name="Salcher M."/>
            <person name="Ghai R."/>
            <person name="Kavagutti S V."/>
        </authorList>
    </citation>
    <scope>NUCLEOTIDE SEQUENCE</scope>
</reference>
<evidence type="ECO:0000313" key="9">
    <source>
        <dbReference type="EMBL" id="CAB4875193.1"/>
    </source>
</evidence>
<sequence length="150" mass="16119">MVVKDQSEYKASVVGQVNQILAIIYALLGLAIIISILGIVNTLALSVVERTREIGLLRAVGMSRKQMKSSIRWESMVIAVFGALLGLGLGVIFGVSLQRVLRNEGIQLLAIPWGQLIAFLVVSALVGVLAALWPARRASRLNVLDAISSE</sequence>
<gene>
    <name evidence="9" type="ORF">UFOPK3401_01036</name>
</gene>
<keyword evidence="5 7" id="KW-0472">Membrane</keyword>
<evidence type="ECO:0000256" key="1">
    <source>
        <dbReference type="ARBA" id="ARBA00004651"/>
    </source>
</evidence>
<protein>
    <submittedName>
        <fullName evidence="9">Unannotated protein</fullName>
    </submittedName>
</protein>
<evidence type="ECO:0000256" key="4">
    <source>
        <dbReference type="ARBA" id="ARBA00022989"/>
    </source>
</evidence>
<accession>A0A6J7E618</accession>
<dbReference type="GO" id="GO:0005886">
    <property type="term" value="C:plasma membrane"/>
    <property type="evidence" value="ECO:0007669"/>
    <property type="project" value="UniProtKB-SubCell"/>
</dbReference>
<dbReference type="GO" id="GO:0022857">
    <property type="term" value="F:transmembrane transporter activity"/>
    <property type="evidence" value="ECO:0007669"/>
    <property type="project" value="TreeGrafter"/>
</dbReference>
<keyword evidence="3 7" id="KW-0812">Transmembrane</keyword>
<name>A0A6J7E618_9ZZZZ</name>
<keyword evidence="2" id="KW-1003">Cell membrane</keyword>
<evidence type="ECO:0000256" key="7">
    <source>
        <dbReference type="SAM" id="Phobius"/>
    </source>
</evidence>
<keyword evidence="4 7" id="KW-1133">Transmembrane helix</keyword>